<dbReference type="Proteomes" id="UP000243686">
    <property type="component" value="Unassembled WGS sequence"/>
</dbReference>
<accession>A0A1S8WWH8</accession>
<sequence length="78" mass="8953">MDLVTSRGTNLCANYYPQQEKKFRQPPAHFLKMGKLSGIEAAAAYDLWAEQLTHTSETVRTIIEFDFYEVLPIQKTNS</sequence>
<reference evidence="1 2" key="1">
    <citation type="submission" date="2015-03" db="EMBL/GenBank/DDBJ databases">
        <title>Draft genome of the nematode, Opisthorchis viverrini.</title>
        <authorList>
            <person name="Mitreva M."/>
        </authorList>
    </citation>
    <scope>NUCLEOTIDE SEQUENCE [LARGE SCALE GENOMIC DNA]</scope>
    <source>
        <strain evidence="1">Khon Kaen</strain>
    </source>
</reference>
<protein>
    <submittedName>
        <fullName evidence="1">Uncharacterized protein</fullName>
    </submittedName>
</protein>
<name>A0A1S8WWH8_OPIVI</name>
<dbReference type="EMBL" id="KV893766">
    <property type="protein sequence ID" value="OON18879.1"/>
    <property type="molecule type" value="Genomic_DNA"/>
</dbReference>
<organism evidence="1 2">
    <name type="scientific">Opisthorchis viverrini</name>
    <name type="common">Southeast Asian liver fluke</name>
    <dbReference type="NCBI Taxonomy" id="6198"/>
    <lineage>
        <taxon>Eukaryota</taxon>
        <taxon>Metazoa</taxon>
        <taxon>Spiralia</taxon>
        <taxon>Lophotrochozoa</taxon>
        <taxon>Platyhelminthes</taxon>
        <taxon>Trematoda</taxon>
        <taxon>Digenea</taxon>
        <taxon>Opisthorchiida</taxon>
        <taxon>Opisthorchiata</taxon>
        <taxon>Opisthorchiidae</taxon>
        <taxon>Opisthorchis</taxon>
    </lineage>
</organism>
<dbReference type="AlphaFoldDB" id="A0A1S8WWH8"/>
<evidence type="ECO:0000313" key="1">
    <source>
        <dbReference type="EMBL" id="OON18879.1"/>
    </source>
</evidence>
<keyword evidence="2" id="KW-1185">Reference proteome</keyword>
<proteinExistence type="predicted"/>
<gene>
    <name evidence="1" type="ORF">X801_05261</name>
</gene>
<evidence type="ECO:0000313" key="2">
    <source>
        <dbReference type="Proteomes" id="UP000243686"/>
    </source>
</evidence>